<dbReference type="Proteomes" id="UP000626109">
    <property type="component" value="Unassembled WGS sequence"/>
</dbReference>
<dbReference type="EMBL" id="CAJNNW010034426">
    <property type="protein sequence ID" value="CAE8722631.1"/>
    <property type="molecule type" value="Genomic_DNA"/>
</dbReference>
<dbReference type="AlphaFoldDB" id="A0A813L6V6"/>
<sequence>EASVALGDCIAKKVLETAKALVEKDRLFQERNPAPQVESARDTANQIFDDIKQAVVMGAPPKHPALSEAKGLEVMMRIAEMDRVALKVLQSAESMQAKDAREEAKLAPQIMPVGNAWVLADAVEKEVALCLAKNPGLK</sequence>
<reference evidence="1" key="1">
    <citation type="submission" date="2021-02" db="EMBL/GenBank/DDBJ databases">
        <authorList>
            <person name="Dougan E. K."/>
            <person name="Rhodes N."/>
            <person name="Thang M."/>
            <person name="Chan C."/>
        </authorList>
    </citation>
    <scope>NUCLEOTIDE SEQUENCE</scope>
</reference>
<name>A0A813L6V6_POLGL</name>
<protein>
    <submittedName>
        <fullName evidence="1">Uncharacterized protein</fullName>
    </submittedName>
</protein>
<proteinExistence type="predicted"/>
<evidence type="ECO:0000313" key="1">
    <source>
        <dbReference type="EMBL" id="CAE8722631.1"/>
    </source>
</evidence>
<accession>A0A813L6V6</accession>
<feature type="non-terminal residue" evidence="1">
    <location>
        <position position="1"/>
    </location>
</feature>
<organism evidence="1 2">
    <name type="scientific">Polarella glacialis</name>
    <name type="common">Dinoflagellate</name>
    <dbReference type="NCBI Taxonomy" id="89957"/>
    <lineage>
        <taxon>Eukaryota</taxon>
        <taxon>Sar</taxon>
        <taxon>Alveolata</taxon>
        <taxon>Dinophyceae</taxon>
        <taxon>Suessiales</taxon>
        <taxon>Suessiaceae</taxon>
        <taxon>Polarella</taxon>
    </lineage>
</organism>
<evidence type="ECO:0000313" key="2">
    <source>
        <dbReference type="Proteomes" id="UP000626109"/>
    </source>
</evidence>
<feature type="non-terminal residue" evidence="1">
    <location>
        <position position="138"/>
    </location>
</feature>
<gene>
    <name evidence="1" type="ORF">PGLA2088_LOCUS42652</name>
</gene>
<comment type="caution">
    <text evidence="1">The sequence shown here is derived from an EMBL/GenBank/DDBJ whole genome shotgun (WGS) entry which is preliminary data.</text>
</comment>